<dbReference type="EMBL" id="JBFOLJ010000011">
    <property type="protein sequence ID" value="KAL2494168.1"/>
    <property type="molecule type" value="Genomic_DNA"/>
</dbReference>
<organism evidence="1 2">
    <name type="scientific">Forsythia ovata</name>
    <dbReference type="NCBI Taxonomy" id="205694"/>
    <lineage>
        <taxon>Eukaryota</taxon>
        <taxon>Viridiplantae</taxon>
        <taxon>Streptophyta</taxon>
        <taxon>Embryophyta</taxon>
        <taxon>Tracheophyta</taxon>
        <taxon>Spermatophyta</taxon>
        <taxon>Magnoliopsida</taxon>
        <taxon>eudicotyledons</taxon>
        <taxon>Gunneridae</taxon>
        <taxon>Pentapetalae</taxon>
        <taxon>asterids</taxon>
        <taxon>lamiids</taxon>
        <taxon>Lamiales</taxon>
        <taxon>Oleaceae</taxon>
        <taxon>Forsythieae</taxon>
        <taxon>Forsythia</taxon>
    </lineage>
</organism>
<gene>
    <name evidence="1" type="ORF">Fot_37925</name>
</gene>
<protein>
    <submittedName>
        <fullName evidence="1">Uncharacterized protein</fullName>
    </submittedName>
</protein>
<evidence type="ECO:0000313" key="2">
    <source>
        <dbReference type="Proteomes" id="UP001604277"/>
    </source>
</evidence>
<proteinExistence type="predicted"/>
<sequence>MDDGKLDGGRMDGGFQPRNGKEMRKKTIFYSDDRYSKLSYKKSLKLKTRQSLHHTFILILICNLMLGVEDDSKLRVLLFSGEQIEGKAVETGEEKGIAGAEFMGAKTDEGKMNCWNSRSYLALVVSIEGESAA</sequence>
<comment type="caution">
    <text evidence="1">The sequence shown here is derived from an EMBL/GenBank/DDBJ whole genome shotgun (WGS) entry which is preliminary data.</text>
</comment>
<reference evidence="2" key="1">
    <citation type="submission" date="2024-07" db="EMBL/GenBank/DDBJ databases">
        <title>Two chromosome-level genome assemblies of Korean endemic species Abeliophyllum distichum and Forsythia ovata (Oleaceae).</title>
        <authorList>
            <person name="Jang H."/>
        </authorList>
    </citation>
    <scope>NUCLEOTIDE SEQUENCE [LARGE SCALE GENOMIC DNA]</scope>
</reference>
<dbReference type="Proteomes" id="UP001604277">
    <property type="component" value="Unassembled WGS sequence"/>
</dbReference>
<dbReference type="AlphaFoldDB" id="A0ABD1S2M6"/>
<accession>A0ABD1S2M6</accession>
<name>A0ABD1S2M6_9LAMI</name>
<keyword evidence="2" id="KW-1185">Reference proteome</keyword>
<evidence type="ECO:0000313" key="1">
    <source>
        <dbReference type="EMBL" id="KAL2494168.1"/>
    </source>
</evidence>